<evidence type="ECO:0000256" key="1">
    <source>
        <dbReference type="SAM" id="SignalP"/>
    </source>
</evidence>
<dbReference type="AlphaFoldDB" id="A0AAV6G3H6"/>
<gene>
    <name evidence="2" type="ORF">AALO_G00204320</name>
</gene>
<evidence type="ECO:0000313" key="2">
    <source>
        <dbReference type="EMBL" id="KAG5269643.1"/>
    </source>
</evidence>
<name>A0AAV6G3H6_9TELE</name>
<evidence type="ECO:0000313" key="3">
    <source>
        <dbReference type="Proteomes" id="UP000823561"/>
    </source>
</evidence>
<dbReference type="SUPFAM" id="SSF48726">
    <property type="entry name" value="Immunoglobulin"/>
    <property type="match status" value="1"/>
</dbReference>
<protein>
    <submittedName>
        <fullName evidence="2">Uncharacterized protein</fullName>
    </submittedName>
</protein>
<proteinExistence type="predicted"/>
<dbReference type="EMBL" id="JADWDJ010000015">
    <property type="protein sequence ID" value="KAG5269643.1"/>
    <property type="molecule type" value="Genomic_DNA"/>
</dbReference>
<feature type="non-terminal residue" evidence="2">
    <location>
        <position position="1"/>
    </location>
</feature>
<reference evidence="2" key="1">
    <citation type="submission" date="2020-10" db="EMBL/GenBank/DDBJ databases">
        <title>Chromosome-scale genome assembly of the Allis shad, Alosa alosa.</title>
        <authorList>
            <person name="Margot Z."/>
            <person name="Christophe K."/>
            <person name="Cabau C."/>
            <person name="Louis A."/>
            <person name="Berthelot C."/>
            <person name="Parey E."/>
            <person name="Roest Crollius H."/>
            <person name="Montfort J."/>
            <person name="Robinson-Rechavi M."/>
            <person name="Bucao C."/>
            <person name="Bouchez O."/>
            <person name="Gislard M."/>
            <person name="Lluch J."/>
            <person name="Milhes M."/>
            <person name="Lampietro C."/>
            <person name="Lopez Roques C."/>
            <person name="Donnadieu C."/>
            <person name="Braasch I."/>
            <person name="Desvignes T."/>
            <person name="Postlethwait J."/>
            <person name="Bobe J."/>
            <person name="Guiguen Y."/>
        </authorList>
    </citation>
    <scope>NUCLEOTIDE SEQUENCE</scope>
    <source>
        <strain evidence="2">M-15738</strain>
        <tissue evidence="2">Blood</tissue>
    </source>
</reference>
<accession>A0AAV6G3H6</accession>
<dbReference type="Proteomes" id="UP000823561">
    <property type="component" value="Chromosome 15"/>
</dbReference>
<sequence>AILTLVSVFCLCVTAVAGQHYKPFIQLISSYSAVLPGETVLVSCGRMYNCQNRVAHLYRNGVFIKRQSCHYRSSVTFTIEDVSNTGLVVMSSCYLSI</sequence>
<keyword evidence="3" id="KW-1185">Reference proteome</keyword>
<feature type="signal peptide" evidence="1">
    <location>
        <begin position="1"/>
        <end position="18"/>
    </location>
</feature>
<comment type="caution">
    <text evidence="2">The sequence shown here is derived from an EMBL/GenBank/DDBJ whole genome shotgun (WGS) entry which is preliminary data.</text>
</comment>
<feature type="chain" id="PRO_5043417115" evidence="1">
    <location>
        <begin position="19"/>
        <end position="97"/>
    </location>
</feature>
<dbReference type="InterPro" id="IPR036179">
    <property type="entry name" value="Ig-like_dom_sf"/>
</dbReference>
<organism evidence="2 3">
    <name type="scientific">Alosa alosa</name>
    <name type="common">allis shad</name>
    <dbReference type="NCBI Taxonomy" id="278164"/>
    <lineage>
        <taxon>Eukaryota</taxon>
        <taxon>Metazoa</taxon>
        <taxon>Chordata</taxon>
        <taxon>Craniata</taxon>
        <taxon>Vertebrata</taxon>
        <taxon>Euteleostomi</taxon>
        <taxon>Actinopterygii</taxon>
        <taxon>Neopterygii</taxon>
        <taxon>Teleostei</taxon>
        <taxon>Clupei</taxon>
        <taxon>Clupeiformes</taxon>
        <taxon>Clupeoidei</taxon>
        <taxon>Clupeidae</taxon>
        <taxon>Alosa</taxon>
    </lineage>
</organism>
<keyword evidence="1" id="KW-0732">Signal</keyword>